<dbReference type="Proteomes" id="UP000274131">
    <property type="component" value="Unassembled WGS sequence"/>
</dbReference>
<evidence type="ECO:0000313" key="4">
    <source>
        <dbReference type="Proteomes" id="UP000274131"/>
    </source>
</evidence>
<evidence type="ECO:0000313" key="3">
    <source>
        <dbReference type="EMBL" id="VDD91586.1"/>
    </source>
</evidence>
<protein>
    <submittedName>
        <fullName evidence="5">DUF148 domain-containing protein</fullName>
    </submittedName>
</protein>
<reference evidence="3 4" key="2">
    <citation type="submission" date="2018-10" db="EMBL/GenBank/DDBJ databases">
        <authorList>
            <consortium name="Pathogen Informatics"/>
        </authorList>
    </citation>
    <scope>NUCLEOTIDE SEQUENCE [LARGE SCALE GENOMIC DNA]</scope>
</reference>
<gene>
    <name evidence="3" type="ORF">EVEC_LOCUS6337</name>
</gene>
<dbReference type="EMBL" id="UXUI01008473">
    <property type="protein sequence ID" value="VDD91586.1"/>
    <property type="molecule type" value="Genomic_DNA"/>
</dbReference>
<evidence type="ECO:0000256" key="1">
    <source>
        <dbReference type="SAM" id="Coils"/>
    </source>
</evidence>
<keyword evidence="1" id="KW-0175">Coiled coil</keyword>
<accession>A0A0N4V8S4</accession>
<organism evidence="5">
    <name type="scientific">Enterobius vermicularis</name>
    <name type="common">Human pinworm</name>
    <dbReference type="NCBI Taxonomy" id="51028"/>
    <lineage>
        <taxon>Eukaryota</taxon>
        <taxon>Metazoa</taxon>
        <taxon>Ecdysozoa</taxon>
        <taxon>Nematoda</taxon>
        <taxon>Chromadorea</taxon>
        <taxon>Rhabditida</taxon>
        <taxon>Spirurina</taxon>
        <taxon>Oxyuridomorpha</taxon>
        <taxon>Oxyuroidea</taxon>
        <taxon>Oxyuridae</taxon>
        <taxon>Enterobius</taxon>
    </lineage>
</organism>
<reference evidence="5" key="1">
    <citation type="submission" date="2017-02" db="UniProtKB">
        <authorList>
            <consortium name="WormBaseParasite"/>
        </authorList>
    </citation>
    <scope>IDENTIFICATION</scope>
</reference>
<dbReference type="PANTHER" id="PTHR21593">
    <property type="entry name" value="PRION-LIKE- Q/N-RICH -DOMAIN-BEARING PROTEIN PROTEIN"/>
    <property type="match status" value="1"/>
</dbReference>
<dbReference type="WBParaSite" id="EVEC_0000678901-mRNA-1">
    <property type="protein sequence ID" value="EVEC_0000678901-mRNA-1"/>
    <property type="gene ID" value="EVEC_0000678901"/>
</dbReference>
<keyword evidence="4" id="KW-1185">Reference proteome</keyword>
<dbReference type="PANTHER" id="PTHR21593:SF36">
    <property type="entry name" value="DUF148 DOMAIN-CONTAINING PROTEIN-RELATED"/>
    <property type="match status" value="1"/>
</dbReference>
<dbReference type="Pfam" id="PF02520">
    <property type="entry name" value="ANIS5_cation-bd"/>
    <property type="match status" value="1"/>
</dbReference>
<dbReference type="STRING" id="51028.A0A0N4V8S4"/>
<dbReference type="InterPro" id="IPR052823">
    <property type="entry name" value="SXP/RAL-2_related"/>
</dbReference>
<dbReference type="AlphaFoldDB" id="A0A0N4V8S4"/>
<dbReference type="InterPro" id="IPR003677">
    <property type="entry name" value="ANIS5_cation-bd"/>
</dbReference>
<feature type="coiled-coil region" evidence="1">
    <location>
        <begin position="160"/>
        <end position="212"/>
    </location>
</feature>
<feature type="domain" description="SXP/RAL-2 family protein Ani s 5-like cation-binding" evidence="2">
    <location>
        <begin position="127"/>
        <end position="231"/>
    </location>
</feature>
<name>A0A0N4V8S4_ENTVE</name>
<evidence type="ECO:0000313" key="5">
    <source>
        <dbReference type="WBParaSite" id="EVEC_0000678901-mRNA-1"/>
    </source>
</evidence>
<evidence type="ECO:0000259" key="2">
    <source>
        <dbReference type="Pfam" id="PF02520"/>
    </source>
</evidence>
<proteinExistence type="predicted"/>
<sequence>MRQSLVAAAAHRQLPFRFQRPTGIVEIDKGLQKFLGDMENVLMKKFDDTRTDRMHLTEEDYGFLSTKASYDFSLESGIDKFTGLLSNRISKSGEEASLSQSKFPSDNHEPHHPKFPPLFANLTIEDLKQLFDILRNGSLTKEERDNKLSEWAKARGSEFAEKFEEIKKKLDQFAAELEEAENKLVQNVTTLMKELSAIKNNMQLTIDEEKSEVKSLLSSYPRSVIKVMKLVKSQAFKNVIFSRPAVSPLPSEATPAAKDD</sequence>